<dbReference type="GO" id="GO:0019199">
    <property type="term" value="F:transmembrane receptor protein kinase activity"/>
    <property type="evidence" value="ECO:0007669"/>
    <property type="project" value="InterPro"/>
</dbReference>
<dbReference type="PROSITE" id="PS50011">
    <property type="entry name" value="PROTEIN_KINASE_DOM"/>
    <property type="match status" value="1"/>
</dbReference>
<feature type="domain" description="LysM" evidence="18">
    <location>
        <begin position="175"/>
        <end position="221"/>
    </location>
</feature>
<accession>A0A2K1KIF5</accession>
<dbReference type="PROSITE" id="PS00108">
    <property type="entry name" value="PROTEIN_KINASE_ST"/>
    <property type="match status" value="1"/>
</dbReference>
<dbReference type="RefSeq" id="XP_024375989.1">
    <property type="nucleotide sequence ID" value="XM_024520221.2"/>
</dbReference>
<dbReference type="STRING" id="3218.A0A2K1KIF5"/>
<dbReference type="InterPro" id="IPR044812">
    <property type="entry name" value="CERK1/LYK3-like"/>
</dbReference>
<dbReference type="PANTHER" id="PTHR46204:SF2">
    <property type="entry name" value="CHITIN ELICITOR RECEPTOR KINASE 1"/>
    <property type="match status" value="1"/>
</dbReference>
<evidence type="ECO:0000259" key="18">
    <source>
        <dbReference type="PROSITE" id="PS51782"/>
    </source>
</evidence>
<keyword evidence="3" id="KW-0723">Serine/threonine-protein kinase</keyword>
<proteinExistence type="predicted"/>
<dbReference type="GO" id="GO:0045087">
    <property type="term" value="P:innate immune response"/>
    <property type="evidence" value="ECO:0007669"/>
    <property type="project" value="InterPro"/>
</dbReference>
<evidence type="ECO:0000256" key="3">
    <source>
        <dbReference type="ARBA" id="ARBA00022527"/>
    </source>
</evidence>
<evidence type="ECO:0000256" key="10">
    <source>
        <dbReference type="ARBA" id="ARBA00022989"/>
    </source>
</evidence>
<dbReference type="Gene3D" id="1.10.510.10">
    <property type="entry name" value="Transferase(Phosphotransferase) domain 1"/>
    <property type="match status" value="1"/>
</dbReference>
<evidence type="ECO:0000313" key="21">
    <source>
        <dbReference type="Proteomes" id="UP000006727"/>
    </source>
</evidence>
<keyword evidence="7 13" id="KW-0547">Nucleotide-binding</keyword>
<evidence type="ECO:0000313" key="20">
    <source>
        <dbReference type="EnsemblPlants" id="Pp3c5_4120V3.1"/>
    </source>
</evidence>
<name>A0A2K1KIF5_PHYPA</name>
<sequence length="648" mass="70994">MGRQDSLAKSRAAGSGILLRALLLHCALFDPRRCGAVCLPETGCDTACAFYIIQYTETMDSIGHKFRTSETQILAVNPSIVETNYIVTGNPLYVPFRCDCVNDQMLHKFPYQVTDDGSVVNITSNAFQNLTQPDWVASWNTLADKNTVKAGTYLDIPVNCSCGNPSVSSDYGLFLTYPVVTGTGSNLSGIASDFNTSVDLVKRFNPGIVWDNAQPTQYAFIPIPDRNGNYTPYGSGISNSGAGGAKSSNTGVVVGAVVGGAAVLFIVLALVLYYFCVYKRRKQNKNRRTLSRPLFTNSGDSHFGYTTPSSSKASSNPGSNSFAATSPKDYSTNNSVEYTHEELRNATNGFSVANEIGAGGFAVVYYGEIRGQRLAIKKMNLQATKEFMAELQVLTHVHHTNLVQLIGYCTQEFLFLIYEFVENGTLDQHLHKTKAGIAPLSWLSRVQIALDAARGLEYIHEHTKPKYIHRDIKSANILLDKHYHAKVADFGLTKLTHSKVDDNSATIPTRVIGTWGYMSPEYARFGDVSPLVDVYAFGVVLFEILSGREAIMRGASTMTGEATPSSVTWREKEPGALVNFFDPVLTSPNGKEKLPKFMDPNLRDKYPLEAAWKMAQLAGSCTQDLPEHRPTMRTAVVALMTLSSATQE</sequence>
<evidence type="ECO:0000256" key="6">
    <source>
        <dbReference type="ARBA" id="ARBA00022729"/>
    </source>
</evidence>
<dbReference type="GO" id="GO:0005524">
    <property type="term" value="F:ATP binding"/>
    <property type="evidence" value="ECO:0007669"/>
    <property type="project" value="UniProtKB-UniRule"/>
</dbReference>
<dbReference type="Pfam" id="PF07714">
    <property type="entry name" value="PK_Tyr_Ser-Thr"/>
    <property type="match status" value="1"/>
</dbReference>
<dbReference type="FunFam" id="1.10.510.10:FF:000468">
    <property type="entry name" value="PTI1-like tyrosine-protein kinase 3"/>
    <property type="match status" value="1"/>
</dbReference>
<dbReference type="PANTHER" id="PTHR46204">
    <property type="entry name" value="CHITIN ELICITOR RECEPTOR KINASE 1-RELATED"/>
    <property type="match status" value="1"/>
</dbReference>
<evidence type="ECO:0000256" key="13">
    <source>
        <dbReference type="PROSITE-ProRule" id="PRU10141"/>
    </source>
</evidence>
<feature type="binding site" evidence="13">
    <location>
        <position position="378"/>
    </location>
    <ligand>
        <name>ATP</name>
        <dbReference type="ChEBI" id="CHEBI:30616"/>
    </ligand>
</feature>
<feature type="compositionally biased region" description="Low complexity" evidence="14">
    <location>
        <begin position="308"/>
        <end position="321"/>
    </location>
</feature>
<keyword evidence="21" id="KW-1185">Reference proteome</keyword>
<dbReference type="Gramene" id="Pp3c5_4120V3.1">
    <property type="protein sequence ID" value="Pp3c5_4120V3.1"/>
    <property type="gene ID" value="Pp3c5_4120"/>
</dbReference>
<dbReference type="Gramene" id="Pp3c5_4120V3.2">
    <property type="protein sequence ID" value="Pp3c5_4120V3.2"/>
    <property type="gene ID" value="Pp3c5_4120"/>
</dbReference>
<keyword evidence="2" id="KW-1003">Cell membrane</keyword>
<dbReference type="FunCoup" id="A0A2K1KIF5">
    <property type="interactions" value="1821"/>
</dbReference>
<dbReference type="InterPro" id="IPR008271">
    <property type="entry name" value="Ser/Thr_kinase_AS"/>
</dbReference>
<dbReference type="GO" id="GO:0004674">
    <property type="term" value="F:protein serine/threonine kinase activity"/>
    <property type="evidence" value="ECO:0007669"/>
    <property type="project" value="UniProtKB-KW"/>
</dbReference>
<dbReference type="Proteomes" id="UP000006727">
    <property type="component" value="Chromosome 5"/>
</dbReference>
<reference evidence="19 21" key="1">
    <citation type="journal article" date="2008" name="Science">
        <title>The Physcomitrella genome reveals evolutionary insights into the conquest of land by plants.</title>
        <authorList>
            <person name="Rensing S."/>
            <person name="Lang D."/>
            <person name="Zimmer A."/>
            <person name="Terry A."/>
            <person name="Salamov A."/>
            <person name="Shapiro H."/>
            <person name="Nishiyama T."/>
            <person name="Perroud P.-F."/>
            <person name="Lindquist E."/>
            <person name="Kamisugi Y."/>
            <person name="Tanahashi T."/>
            <person name="Sakakibara K."/>
            <person name="Fujita T."/>
            <person name="Oishi K."/>
            <person name="Shin-I T."/>
            <person name="Kuroki Y."/>
            <person name="Toyoda A."/>
            <person name="Suzuki Y."/>
            <person name="Hashimoto A."/>
            <person name="Yamaguchi K."/>
            <person name="Sugano A."/>
            <person name="Kohara Y."/>
            <person name="Fujiyama A."/>
            <person name="Anterola A."/>
            <person name="Aoki S."/>
            <person name="Ashton N."/>
            <person name="Barbazuk W.B."/>
            <person name="Barker E."/>
            <person name="Bennetzen J."/>
            <person name="Bezanilla M."/>
            <person name="Blankenship R."/>
            <person name="Cho S.H."/>
            <person name="Dutcher S."/>
            <person name="Estelle M."/>
            <person name="Fawcett J.A."/>
            <person name="Gundlach H."/>
            <person name="Hanada K."/>
            <person name="Heyl A."/>
            <person name="Hicks K.A."/>
            <person name="Hugh J."/>
            <person name="Lohr M."/>
            <person name="Mayer K."/>
            <person name="Melkozernov A."/>
            <person name="Murata T."/>
            <person name="Nelson D."/>
            <person name="Pils B."/>
            <person name="Prigge M."/>
            <person name="Reiss B."/>
            <person name="Renner T."/>
            <person name="Rombauts S."/>
            <person name="Rushton P."/>
            <person name="Sanderfoot A."/>
            <person name="Schween G."/>
            <person name="Shiu S.-H."/>
            <person name="Stueber K."/>
            <person name="Theodoulou F.L."/>
            <person name="Tu H."/>
            <person name="Van de Peer Y."/>
            <person name="Verrier P.J."/>
            <person name="Waters E."/>
            <person name="Wood A."/>
            <person name="Yang L."/>
            <person name="Cove D."/>
            <person name="Cuming A."/>
            <person name="Hasebe M."/>
            <person name="Lucas S."/>
            <person name="Mishler D.B."/>
            <person name="Reski R."/>
            <person name="Grigoriev I."/>
            <person name="Quatrano R.S."/>
            <person name="Boore J.L."/>
        </authorList>
    </citation>
    <scope>NUCLEOTIDE SEQUENCE [LARGE SCALE GENOMIC DNA]</scope>
    <source>
        <strain evidence="20 21">cv. Gransden 2004</strain>
    </source>
</reference>
<evidence type="ECO:0000256" key="8">
    <source>
        <dbReference type="ARBA" id="ARBA00022777"/>
    </source>
</evidence>
<dbReference type="EnsemblPlants" id="Pp3c5_4120V3.3">
    <property type="protein sequence ID" value="Pp3c5_4120V3.3"/>
    <property type="gene ID" value="Pp3c5_4120"/>
</dbReference>
<feature type="chain" id="PRO_5043158310" description="Protein kinase domain-containing protein" evidence="16">
    <location>
        <begin position="37"/>
        <end position="648"/>
    </location>
</feature>
<evidence type="ECO:0000259" key="17">
    <source>
        <dbReference type="PROSITE" id="PS50011"/>
    </source>
</evidence>
<dbReference type="PROSITE" id="PS00107">
    <property type="entry name" value="PROTEIN_KINASE_ATP"/>
    <property type="match status" value="1"/>
</dbReference>
<keyword evidence="4" id="KW-0808">Transferase</keyword>
<evidence type="ECO:0000256" key="11">
    <source>
        <dbReference type="ARBA" id="ARBA00023136"/>
    </source>
</evidence>
<feature type="transmembrane region" description="Helical" evidence="15">
    <location>
        <begin position="252"/>
        <end position="278"/>
    </location>
</feature>
<dbReference type="InterPro" id="IPR017441">
    <property type="entry name" value="Protein_kinase_ATP_BS"/>
</dbReference>
<reference evidence="19 21" key="2">
    <citation type="journal article" date="2018" name="Plant J.">
        <title>The Physcomitrella patens chromosome-scale assembly reveals moss genome structure and evolution.</title>
        <authorList>
            <person name="Lang D."/>
            <person name="Ullrich K.K."/>
            <person name="Murat F."/>
            <person name="Fuchs J."/>
            <person name="Jenkins J."/>
            <person name="Haas F.B."/>
            <person name="Piednoel M."/>
            <person name="Gundlach H."/>
            <person name="Van Bel M."/>
            <person name="Meyberg R."/>
            <person name="Vives C."/>
            <person name="Morata J."/>
            <person name="Symeonidi A."/>
            <person name="Hiss M."/>
            <person name="Muchero W."/>
            <person name="Kamisugi Y."/>
            <person name="Saleh O."/>
            <person name="Blanc G."/>
            <person name="Decker E.L."/>
            <person name="van Gessel N."/>
            <person name="Grimwood J."/>
            <person name="Hayes R.D."/>
            <person name="Graham S.W."/>
            <person name="Gunter L.E."/>
            <person name="McDaniel S.F."/>
            <person name="Hoernstein S.N.W."/>
            <person name="Larsson A."/>
            <person name="Li F.W."/>
            <person name="Perroud P.F."/>
            <person name="Phillips J."/>
            <person name="Ranjan P."/>
            <person name="Rokshar D.S."/>
            <person name="Rothfels C.J."/>
            <person name="Schneider L."/>
            <person name="Shu S."/>
            <person name="Stevenson D.W."/>
            <person name="Thummler F."/>
            <person name="Tillich M."/>
            <person name="Villarreal Aguilar J.C."/>
            <person name="Widiez T."/>
            <person name="Wong G.K."/>
            <person name="Wymore A."/>
            <person name="Zhang Y."/>
            <person name="Zimmer A.D."/>
            <person name="Quatrano R.S."/>
            <person name="Mayer K.F.X."/>
            <person name="Goodstein D."/>
            <person name="Casacuberta J.M."/>
            <person name="Vandepoele K."/>
            <person name="Reski R."/>
            <person name="Cuming A.C."/>
            <person name="Tuskan G.A."/>
            <person name="Maumus F."/>
            <person name="Salse J."/>
            <person name="Schmutz J."/>
            <person name="Rensing S.A."/>
        </authorList>
    </citation>
    <scope>NUCLEOTIDE SEQUENCE [LARGE SCALE GENOMIC DNA]</scope>
    <source>
        <strain evidence="20 21">cv. Gransden 2004</strain>
    </source>
</reference>
<keyword evidence="9 13" id="KW-0067">ATP-binding</keyword>
<dbReference type="SUPFAM" id="SSF54106">
    <property type="entry name" value="LysM domain"/>
    <property type="match status" value="1"/>
</dbReference>
<feature type="signal peptide" evidence="16">
    <location>
        <begin position="1"/>
        <end position="36"/>
    </location>
</feature>
<dbReference type="InterPro" id="IPR000719">
    <property type="entry name" value="Prot_kinase_dom"/>
</dbReference>
<evidence type="ECO:0000256" key="4">
    <source>
        <dbReference type="ARBA" id="ARBA00022679"/>
    </source>
</evidence>
<evidence type="ECO:0000256" key="5">
    <source>
        <dbReference type="ARBA" id="ARBA00022692"/>
    </source>
</evidence>
<evidence type="ECO:0000256" key="15">
    <source>
        <dbReference type="SAM" id="Phobius"/>
    </source>
</evidence>
<feature type="domain" description="LysM" evidence="18">
    <location>
        <begin position="49"/>
        <end position="94"/>
    </location>
</feature>
<dbReference type="EnsemblPlants" id="Pp3c5_4120V3.2">
    <property type="protein sequence ID" value="Pp3c5_4120V3.2"/>
    <property type="gene ID" value="Pp3c5_4120"/>
</dbReference>
<evidence type="ECO:0000256" key="16">
    <source>
        <dbReference type="SAM" id="SignalP"/>
    </source>
</evidence>
<dbReference type="Gene3D" id="3.30.200.20">
    <property type="entry name" value="Phosphorylase Kinase, domain 1"/>
    <property type="match status" value="1"/>
</dbReference>
<dbReference type="SUPFAM" id="SSF56112">
    <property type="entry name" value="Protein kinase-like (PK-like)"/>
    <property type="match status" value="1"/>
</dbReference>
<evidence type="ECO:0000256" key="7">
    <source>
        <dbReference type="ARBA" id="ARBA00022741"/>
    </source>
</evidence>
<evidence type="ECO:0000256" key="2">
    <source>
        <dbReference type="ARBA" id="ARBA00022475"/>
    </source>
</evidence>
<dbReference type="EnsemblPlants" id="Pp3c5_4120V3.1">
    <property type="protein sequence ID" value="Pp3c5_4120V3.1"/>
    <property type="gene ID" value="Pp3c5_4120"/>
</dbReference>
<keyword evidence="8" id="KW-0418">Kinase</keyword>
<evidence type="ECO:0000313" key="19">
    <source>
        <dbReference type="EMBL" id="PNR53543.1"/>
    </source>
</evidence>
<dbReference type="InterPro" id="IPR001245">
    <property type="entry name" value="Ser-Thr/Tyr_kinase_cat_dom"/>
</dbReference>
<reference evidence="20" key="3">
    <citation type="submission" date="2020-12" db="UniProtKB">
        <authorList>
            <consortium name="EnsemblPlants"/>
        </authorList>
    </citation>
    <scope>IDENTIFICATION</scope>
</reference>
<dbReference type="InterPro" id="IPR018392">
    <property type="entry name" value="LysM"/>
</dbReference>
<dbReference type="Pfam" id="PF01476">
    <property type="entry name" value="LysM"/>
    <property type="match status" value="1"/>
</dbReference>
<dbReference type="KEGG" id="ppp:112282536"/>
<dbReference type="InterPro" id="IPR011009">
    <property type="entry name" value="Kinase-like_dom_sf"/>
</dbReference>
<dbReference type="GeneID" id="112282536"/>
<keyword evidence="11 15" id="KW-0472">Membrane</keyword>
<protein>
    <recommendedName>
        <fullName evidence="22">Protein kinase domain-containing protein</fullName>
    </recommendedName>
</protein>
<dbReference type="EMBL" id="ABEU02000005">
    <property type="protein sequence ID" value="PNR53543.1"/>
    <property type="molecule type" value="Genomic_DNA"/>
</dbReference>
<evidence type="ECO:0000256" key="12">
    <source>
        <dbReference type="ARBA" id="ARBA00023157"/>
    </source>
</evidence>
<dbReference type="PaxDb" id="3218-PP1S41_280V6.1"/>
<dbReference type="OrthoDB" id="4062651at2759"/>
<evidence type="ECO:0008006" key="22">
    <source>
        <dbReference type="Google" id="ProtNLM"/>
    </source>
</evidence>
<dbReference type="Gramene" id="Pp3c5_4120V3.3">
    <property type="protein sequence ID" value="Pp3c5_4120V3.3"/>
    <property type="gene ID" value="Pp3c5_4120"/>
</dbReference>
<organism evidence="19">
    <name type="scientific">Physcomitrium patens</name>
    <name type="common">Spreading-leaved earth moss</name>
    <name type="synonym">Physcomitrella patens</name>
    <dbReference type="NCBI Taxonomy" id="3218"/>
    <lineage>
        <taxon>Eukaryota</taxon>
        <taxon>Viridiplantae</taxon>
        <taxon>Streptophyta</taxon>
        <taxon>Embryophyta</taxon>
        <taxon>Bryophyta</taxon>
        <taxon>Bryophytina</taxon>
        <taxon>Bryopsida</taxon>
        <taxon>Funariidae</taxon>
        <taxon>Funariales</taxon>
        <taxon>Funariaceae</taxon>
        <taxon>Physcomitrium</taxon>
    </lineage>
</organism>
<evidence type="ECO:0000256" key="9">
    <source>
        <dbReference type="ARBA" id="ARBA00022840"/>
    </source>
</evidence>
<feature type="domain" description="Protein kinase" evidence="17">
    <location>
        <begin position="350"/>
        <end position="642"/>
    </location>
</feature>
<evidence type="ECO:0000256" key="1">
    <source>
        <dbReference type="ARBA" id="ARBA00004162"/>
    </source>
</evidence>
<keyword evidence="6 16" id="KW-0732">Signal</keyword>
<dbReference type="SMART" id="SM00257">
    <property type="entry name" value="LysM"/>
    <property type="match status" value="2"/>
</dbReference>
<gene>
    <name evidence="20" type="primary">LOC112282536</name>
    <name evidence="19" type="ORF">PHYPA_007218</name>
</gene>
<keyword evidence="10 15" id="KW-1133">Transmembrane helix</keyword>
<dbReference type="GO" id="GO:0005886">
    <property type="term" value="C:plasma membrane"/>
    <property type="evidence" value="ECO:0007669"/>
    <property type="project" value="UniProtKB-SubCell"/>
</dbReference>
<dbReference type="AlphaFoldDB" id="A0A2K1KIF5"/>
<dbReference type="OMA" id="PCKCLAR"/>
<keyword evidence="5 15" id="KW-0812">Transmembrane</keyword>
<dbReference type="SMART" id="SM00220">
    <property type="entry name" value="S_TKc"/>
    <property type="match status" value="1"/>
</dbReference>
<dbReference type="PROSITE" id="PS51782">
    <property type="entry name" value="LYSM"/>
    <property type="match status" value="2"/>
</dbReference>
<evidence type="ECO:0000256" key="14">
    <source>
        <dbReference type="SAM" id="MobiDB-lite"/>
    </source>
</evidence>
<feature type="region of interest" description="Disordered" evidence="14">
    <location>
        <begin position="306"/>
        <end position="328"/>
    </location>
</feature>
<keyword evidence="12" id="KW-1015">Disulfide bond</keyword>
<comment type="subcellular location">
    <subcellularLocation>
        <location evidence="1">Cell membrane</location>
        <topology evidence="1">Single-pass membrane protein</topology>
    </subcellularLocation>
</comment>
<dbReference type="InterPro" id="IPR036779">
    <property type="entry name" value="LysM_dom_sf"/>
</dbReference>